<dbReference type="Pfam" id="PF00356">
    <property type="entry name" value="LacI"/>
    <property type="match status" value="1"/>
</dbReference>
<dbReference type="SUPFAM" id="SSF47413">
    <property type="entry name" value="lambda repressor-like DNA-binding domains"/>
    <property type="match status" value="1"/>
</dbReference>
<dbReference type="PROSITE" id="PS50932">
    <property type="entry name" value="HTH_LACI_2"/>
    <property type="match status" value="1"/>
</dbReference>
<dbReference type="SUPFAM" id="SSF53822">
    <property type="entry name" value="Periplasmic binding protein-like I"/>
    <property type="match status" value="1"/>
</dbReference>
<dbReference type="Gene3D" id="1.10.260.40">
    <property type="entry name" value="lambda repressor-like DNA-binding domains"/>
    <property type="match status" value="1"/>
</dbReference>
<keyword evidence="4" id="KW-0804">Transcription</keyword>
<dbReference type="RefSeq" id="WP_066466395.1">
    <property type="nucleotide sequence ID" value="NZ_MATO01000069.1"/>
</dbReference>
<evidence type="ECO:0000256" key="4">
    <source>
        <dbReference type="ARBA" id="ARBA00023163"/>
    </source>
</evidence>
<evidence type="ECO:0000313" key="7">
    <source>
        <dbReference type="Proteomes" id="UP000093482"/>
    </source>
</evidence>
<accession>A0A1C0YD53</accession>
<evidence type="ECO:0000256" key="1">
    <source>
        <dbReference type="ARBA" id="ARBA00022491"/>
    </source>
</evidence>
<dbReference type="InterPro" id="IPR001761">
    <property type="entry name" value="Peripla_BP/Lac1_sug-bd_dom"/>
</dbReference>
<sequence>MANIKTVAKHAGVSVATVSRFLNNKDYVSQEAKAAIERAIKELNYRPNQVARSLTTKQTNIIGLIVPDITNPFFPQLARAVEDTALSLGYTVVLCNSDEQEEKEKLYIERLRQTYVAGFIVASNLISEQSYLELNIPVVALDRKDNSQLPYVSTNNFEAAKLGSAYLIERGATNLICLSGPQNAGTFAERAKGFEAAMTDNVSYRIVEGDLRYQYAFESTKEALAQDRTIDGVFACSDYAALGALKAIQEAGLRVPEDVQVVGYDGIELGDMVLPGLTTVAQPVYGLGETATRMLISKLEDKEIQQTRVVLEASLCVRGTTK</sequence>
<dbReference type="GO" id="GO:0000976">
    <property type="term" value="F:transcription cis-regulatory region binding"/>
    <property type="evidence" value="ECO:0007669"/>
    <property type="project" value="TreeGrafter"/>
</dbReference>
<dbReference type="Proteomes" id="UP000093482">
    <property type="component" value="Unassembled WGS sequence"/>
</dbReference>
<protein>
    <submittedName>
        <fullName evidence="6">Transcriptional regulator</fullName>
    </submittedName>
</protein>
<dbReference type="CDD" id="cd01392">
    <property type="entry name" value="HTH_LacI"/>
    <property type="match status" value="1"/>
</dbReference>
<dbReference type="OrthoDB" id="9796186at2"/>
<proteinExistence type="predicted"/>
<dbReference type="PANTHER" id="PTHR30146">
    <property type="entry name" value="LACI-RELATED TRANSCRIPTIONAL REPRESSOR"/>
    <property type="match status" value="1"/>
</dbReference>
<dbReference type="CDD" id="cd06291">
    <property type="entry name" value="PBP1_Qymf-like"/>
    <property type="match status" value="1"/>
</dbReference>
<dbReference type="InterPro" id="IPR000843">
    <property type="entry name" value="HTH_LacI"/>
</dbReference>
<dbReference type="PANTHER" id="PTHR30146:SF95">
    <property type="entry name" value="RIBOSE OPERON REPRESSOR"/>
    <property type="match status" value="1"/>
</dbReference>
<keyword evidence="1" id="KW-0678">Repressor</keyword>
<dbReference type="AlphaFoldDB" id="A0A1C0YD53"/>
<dbReference type="InterPro" id="IPR010982">
    <property type="entry name" value="Lambda_DNA-bd_dom_sf"/>
</dbReference>
<dbReference type="GO" id="GO:0003700">
    <property type="term" value="F:DNA-binding transcription factor activity"/>
    <property type="evidence" value="ECO:0007669"/>
    <property type="project" value="TreeGrafter"/>
</dbReference>
<keyword evidence="2" id="KW-0805">Transcription regulation</keyword>
<dbReference type="Pfam" id="PF00532">
    <property type="entry name" value="Peripla_BP_1"/>
    <property type="match status" value="1"/>
</dbReference>
<evidence type="ECO:0000259" key="5">
    <source>
        <dbReference type="PROSITE" id="PS50932"/>
    </source>
</evidence>
<comment type="caution">
    <text evidence="6">The sequence shown here is derived from an EMBL/GenBank/DDBJ whole genome shotgun (WGS) entry which is preliminary data.</text>
</comment>
<gene>
    <name evidence="6" type="ORF">A6K76_15315</name>
</gene>
<feature type="domain" description="HTH lacI-type" evidence="5">
    <location>
        <begin position="2"/>
        <end position="56"/>
    </location>
</feature>
<dbReference type="Gene3D" id="3.40.50.2300">
    <property type="match status" value="2"/>
</dbReference>
<dbReference type="SMART" id="SM00354">
    <property type="entry name" value="HTH_LACI"/>
    <property type="match status" value="1"/>
</dbReference>
<evidence type="ECO:0000256" key="2">
    <source>
        <dbReference type="ARBA" id="ARBA00023015"/>
    </source>
</evidence>
<dbReference type="InterPro" id="IPR028082">
    <property type="entry name" value="Peripla_BP_I"/>
</dbReference>
<name>A0A1C0YD53_9BACL</name>
<reference evidence="6 7" key="1">
    <citation type="submission" date="2016-07" db="EMBL/GenBank/DDBJ databases">
        <title>Caryophanon latum genome sequencing.</title>
        <authorList>
            <person name="Verma A."/>
            <person name="Pal Y."/>
            <person name="Krishnamurthi S."/>
        </authorList>
    </citation>
    <scope>NUCLEOTIDE SEQUENCE [LARGE SCALE GENOMIC DNA]</scope>
    <source>
        <strain evidence="6 7">DSM 14151</strain>
    </source>
</reference>
<evidence type="ECO:0000313" key="6">
    <source>
        <dbReference type="EMBL" id="OCS85081.1"/>
    </source>
</evidence>
<dbReference type="EMBL" id="MATO01000069">
    <property type="protein sequence ID" value="OCS85081.1"/>
    <property type="molecule type" value="Genomic_DNA"/>
</dbReference>
<keyword evidence="7" id="KW-1185">Reference proteome</keyword>
<evidence type="ECO:0000256" key="3">
    <source>
        <dbReference type="ARBA" id="ARBA00023125"/>
    </source>
</evidence>
<organism evidence="6 7">
    <name type="scientific">Caryophanon latum</name>
    <dbReference type="NCBI Taxonomy" id="33977"/>
    <lineage>
        <taxon>Bacteria</taxon>
        <taxon>Bacillati</taxon>
        <taxon>Bacillota</taxon>
        <taxon>Bacilli</taxon>
        <taxon>Bacillales</taxon>
        <taxon>Caryophanaceae</taxon>
        <taxon>Caryophanon</taxon>
    </lineage>
</organism>
<keyword evidence="3" id="KW-0238">DNA-binding</keyword>